<dbReference type="AlphaFoldDB" id="A0A813HND5"/>
<dbReference type="GO" id="GO:0006635">
    <property type="term" value="P:fatty acid beta-oxidation"/>
    <property type="evidence" value="ECO:0007669"/>
    <property type="project" value="TreeGrafter"/>
</dbReference>
<dbReference type="Proteomes" id="UP000654075">
    <property type="component" value="Unassembled WGS sequence"/>
</dbReference>
<evidence type="ECO:0000313" key="2">
    <source>
        <dbReference type="Proteomes" id="UP000654075"/>
    </source>
</evidence>
<dbReference type="OMA" id="MMGLAFD"/>
<evidence type="ECO:0008006" key="3">
    <source>
        <dbReference type="Google" id="ProtNLM"/>
    </source>
</evidence>
<dbReference type="PANTHER" id="PTHR11941:SF75">
    <property type="entry name" value="ENOYL-COA HYDRATASE_ISOMERASE FAMILY PROTEIN"/>
    <property type="match status" value="1"/>
</dbReference>
<dbReference type="Pfam" id="PF00378">
    <property type="entry name" value="ECH_1"/>
    <property type="match status" value="1"/>
</dbReference>
<proteinExistence type="predicted"/>
<dbReference type="OrthoDB" id="1696280at2759"/>
<feature type="non-terminal residue" evidence="1">
    <location>
        <position position="197"/>
    </location>
</feature>
<accession>A0A813HND5</accession>
<comment type="caution">
    <text evidence="1">The sequence shown here is derived from an EMBL/GenBank/DDBJ whole genome shotgun (WGS) entry which is preliminary data.</text>
</comment>
<evidence type="ECO:0000313" key="1">
    <source>
        <dbReference type="EMBL" id="CAE8640151.1"/>
    </source>
</evidence>
<dbReference type="Gene3D" id="3.90.226.10">
    <property type="entry name" value="2-enoyl-CoA Hydratase, Chain A, domain 1"/>
    <property type="match status" value="1"/>
</dbReference>
<dbReference type="PANTHER" id="PTHR11941">
    <property type="entry name" value="ENOYL-COA HYDRATASE-RELATED"/>
    <property type="match status" value="1"/>
</dbReference>
<reference evidence="1" key="1">
    <citation type="submission" date="2021-02" db="EMBL/GenBank/DDBJ databases">
        <authorList>
            <person name="Dougan E. K."/>
            <person name="Rhodes N."/>
            <person name="Thang M."/>
            <person name="Chan C."/>
        </authorList>
    </citation>
    <scope>NUCLEOTIDE SEQUENCE</scope>
</reference>
<name>A0A813HND5_POLGL</name>
<sequence length="197" mass="21845">MDETVRGNMVSSTAPTLFEGEVSLEFLDGVALVTMVSTEGTFDWGTRREEHRWNPVMVSALGRALDVVEASSEAKALVVANEGKFWSNGMDLKYLDANEGEVALQHTLRTNELMARICCFPLPTVAALFGHWCAAGGMMGLAFDFRVMSSDRGFFFVPGVDLGLVYAPMQTELMKAKLPASMHRDVILFNRRRWTAQ</sequence>
<protein>
    <recommendedName>
        <fullName evidence="3">Enoyl-CoA hydratase/isomerase family protein</fullName>
    </recommendedName>
</protein>
<gene>
    <name evidence="1" type="ORF">PGLA1383_LOCUS55091</name>
</gene>
<dbReference type="SUPFAM" id="SSF52096">
    <property type="entry name" value="ClpP/crotonase"/>
    <property type="match status" value="1"/>
</dbReference>
<dbReference type="GO" id="GO:0005777">
    <property type="term" value="C:peroxisome"/>
    <property type="evidence" value="ECO:0007669"/>
    <property type="project" value="TreeGrafter"/>
</dbReference>
<dbReference type="EMBL" id="CAJNNV010032500">
    <property type="protein sequence ID" value="CAE8640151.1"/>
    <property type="molecule type" value="Genomic_DNA"/>
</dbReference>
<organism evidence="1 2">
    <name type="scientific">Polarella glacialis</name>
    <name type="common">Dinoflagellate</name>
    <dbReference type="NCBI Taxonomy" id="89957"/>
    <lineage>
        <taxon>Eukaryota</taxon>
        <taxon>Sar</taxon>
        <taxon>Alveolata</taxon>
        <taxon>Dinophyceae</taxon>
        <taxon>Suessiales</taxon>
        <taxon>Suessiaceae</taxon>
        <taxon>Polarella</taxon>
    </lineage>
</organism>
<dbReference type="InterPro" id="IPR001753">
    <property type="entry name" value="Enoyl-CoA_hydra/iso"/>
</dbReference>
<dbReference type="CDD" id="cd06558">
    <property type="entry name" value="crotonase-like"/>
    <property type="match status" value="1"/>
</dbReference>
<keyword evidence="2" id="KW-1185">Reference proteome</keyword>
<dbReference type="GO" id="GO:0004165">
    <property type="term" value="F:delta(3)-delta(2)-enoyl-CoA isomerase activity"/>
    <property type="evidence" value="ECO:0007669"/>
    <property type="project" value="TreeGrafter"/>
</dbReference>
<dbReference type="InterPro" id="IPR029045">
    <property type="entry name" value="ClpP/crotonase-like_dom_sf"/>
</dbReference>